<comment type="caution">
    <text evidence="2">The sequence shown here is derived from an EMBL/GenBank/DDBJ whole genome shotgun (WGS) entry which is preliminary data.</text>
</comment>
<keyword evidence="3" id="KW-1185">Reference proteome</keyword>
<dbReference type="Proteomes" id="UP000807025">
    <property type="component" value="Unassembled WGS sequence"/>
</dbReference>
<accession>A0A9P6A1D4</accession>
<reference evidence="2" key="1">
    <citation type="submission" date="2020-11" db="EMBL/GenBank/DDBJ databases">
        <authorList>
            <consortium name="DOE Joint Genome Institute"/>
            <person name="Ahrendt S."/>
            <person name="Riley R."/>
            <person name="Andreopoulos W."/>
            <person name="Labutti K."/>
            <person name="Pangilinan J."/>
            <person name="Ruiz-Duenas F.J."/>
            <person name="Barrasa J.M."/>
            <person name="Sanchez-Garcia M."/>
            <person name="Camarero S."/>
            <person name="Miyauchi S."/>
            <person name="Serrano A."/>
            <person name="Linde D."/>
            <person name="Babiker R."/>
            <person name="Drula E."/>
            <person name="Ayuso-Fernandez I."/>
            <person name="Pacheco R."/>
            <person name="Padilla G."/>
            <person name="Ferreira P."/>
            <person name="Barriuso J."/>
            <person name="Kellner H."/>
            <person name="Castanera R."/>
            <person name="Alfaro M."/>
            <person name="Ramirez L."/>
            <person name="Pisabarro A.G."/>
            <person name="Kuo A."/>
            <person name="Tritt A."/>
            <person name="Lipzen A."/>
            <person name="He G."/>
            <person name="Yan M."/>
            <person name="Ng V."/>
            <person name="Cullen D."/>
            <person name="Martin F."/>
            <person name="Rosso M.-N."/>
            <person name="Henrissat B."/>
            <person name="Hibbett D."/>
            <person name="Martinez A.T."/>
            <person name="Grigoriev I.V."/>
        </authorList>
    </citation>
    <scope>NUCLEOTIDE SEQUENCE</scope>
    <source>
        <strain evidence="2">ATCC 90797</strain>
    </source>
</reference>
<sequence length="440" mass="50281">MTQTKQVPNRTLDVAPSTPAQNAEAIEGFLAQAALGDPTETPGVTDVDNQIVLISGDLLTGERIRSLLVSRSEEATPWRRLQFVVYVMGLFHLKMACTDAIWRIFIQPKAVRGDTTCLMDLFYEIRPRETGKLGSKPGYRRMHECIEHIGIVLRLDAWRLEVVKQDSSCTSLDDFASKEPTWEQTVALATTLCRERVAPIDIETSMRKKESAERDGQYENILILHQYFLLYEELSYAMNAGDIGRVEACFLPWMMIFSGCGKHKYAAELQHYLEDVHFNFPVDLRNAIRMNILCNPTGKPGKFRGIDWLVEHNNLYIKRIYCGKFSNHTKGHIINESPLIEVYKDTRAQFERMFCLDHKTTWHSPPKMTQTFKHLATYMEKERVNEFATGRTTKYTIPDMIGKGSTILAAKRGQLETRGEELDMDDLGELELEDDGGIDL</sequence>
<organism evidence="2 3">
    <name type="scientific">Pleurotus eryngii</name>
    <name type="common">Boletus of the steppes</name>
    <dbReference type="NCBI Taxonomy" id="5323"/>
    <lineage>
        <taxon>Eukaryota</taxon>
        <taxon>Fungi</taxon>
        <taxon>Dikarya</taxon>
        <taxon>Basidiomycota</taxon>
        <taxon>Agaricomycotina</taxon>
        <taxon>Agaricomycetes</taxon>
        <taxon>Agaricomycetidae</taxon>
        <taxon>Agaricales</taxon>
        <taxon>Pleurotineae</taxon>
        <taxon>Pleurotaceae</taxon>
        <taxon>Pleurotus</taxon>
    </lineage>
</organism>
<evidence type="ECO:0000313" key="2">
    <source>
        <dbReference type="EMBL" id="KAF9498372.1"/>
    </source>
</evidence>
<dbReference type="Pfam" id="PF20231">
    <property type="entry name" value="DUF6589"/>
    <property type="match status" value="1"/>
</dbReference>
<dbReference type="OrthoDB" id="4743193at2759"/>
<dbReference type="EMBL" id="MU154538">
    <property type="protein sequence ID" value="KAF9498372.1"/>
    <property type="molecule type" value="Genomic_DNA"/>
</dbReference>
<dbReference type="AlphaFoldDB" id="A0A9P6A1D4"/>
<proteinExistence type="predicted"/>
<evidence type="ECO:0000313" key="3">
    <source>
        <dbReference type="Proteomes" id="UP000807025"/>
    </source>
</evidence>
<name>A0A9P6A1D4_PLEER</name>
<gene>
    <name evidence="2" type="ORF">BDN71DRAFT_1466204</name>
</gene>
<feature type="domain" description="DUF6589" evidence="1">
    <location>
        <begin position="3"/>
        <end position="363"/>
    </location>
</feature>
<evidence type="ECO:0000259" key="1">
    <source>
        <dbReference type="Pfam" id="PF20231"/>
    </source>
</evidence>
<protein>
    <recommendedName>
        <fullName evidence="1">DUF6589 domain-containing protein</fullName>
    </recommendedName>
</protein>
<dbReference type="InterPro" id="IPR046496">
    <property type="entry name" value="DUF6589"/>
</dbReference>